<evidence type="ECO:0000313" key="1">
    <source>
        <dbReference type="EMBL" id="CAH2010748.1"/>
    </source>
</evidence>
<dbReference type="AlphaFoldDB" id="A0A9P0Q5C4"/>
<dbReference type="PANTHER" id="PTHR45823">
    <property type="entry name" value="T-SNARE COILED-COIL HOMOLOGY DOMAIN-CONTAINING PROTEIN"/>
    <property type="match status" value="1"/>
</dbReference>
<dbReference type="OrthoDB" id="6759373at2759"/>
<gene>
    <name evidence="1" type="ORF">ACAOBT_LOCUS31745</name>
</gene>
<dbReference type="EMBL" id="CAKOFQ010008001">
    <property type="protein sequence ID" value="CAH2010748.1"/>
    <property type="molecule type" value="Genomic_DNA"/>
</dbReference>
<accession>A0A9P0Q5C4</accession>
<sequence>MENIANLKKELEDKIMEKSCELEKRIFTLEGRIQEVQGKFVALDVKTIDQRQRGLPLEKSSEVGASVGSAGHLRVKPPQFDGTTPWNVYPHQFEAAANANDGSAIEKAAAVTLALRGDVAAILQRISPEEVYEQLVRHWRCDTAGHI</sequence>
<proteinExistence type="predicted"/>
<evidence type="ECO:0000313" key="2">
    <source>
        <dbReference type="Proteomes" id="UP001152888"/>
    </source>
</evidence>
<dbReference type="PANTHER" id="PTHR45823:SF1">
    <property type="entry name" value="T-SNARE COILED-COIL HOMOLOGY DOMAIN-CONTAINING PROTEIN"/>
    <property type="match status" value="1"/>
</dbReference>
<comment type="caution">
    <text evidence="1">The sequence shown here is derived from an EMBL/GenBank/DDBJ whole genome shotgun (WGS) entry which is preliminary data.</text>
</comment>
<keyword evidence="2" id="KW-1185">Reference proteome</keyword>
<name>A0A9P0Q5C4_ACAOB</name>
<protein>
    <submittedName>
        <fullName evidence="1">Uncharacterized protein</fullName>
    </submittedName>
</protein>
<dbReference type="Proteomes" id="UP001152888">
    <property type="component" value="Unassembled WGS sequence"/>
</dbReference>
<organism evidence="1 2">
    <name type="scientific">Acanthoscelides obtectus</name>
    <name type="common">Bean weevil</name>
    <name type="synonym">Bruchus obtectus</name>
    <dbReference type="NCBI Taxonomy" id="200917"/>
    <lineage>
        <taxon>Eukaryota</taxon>
        <taxon>Metazoa</taxon>
        <taxon>Ecdysozoa</taxon>
        <taxon>Arthropoda</taxon>
        <taxon>Hexapoda</taxon>
        <taxon>Insecta</taxon>
        <taxon>Pterygota</taxon>
        <taxon>Neoptera</taxon>
        <taxon>Endopterygota</taxon>
        <taxon>Coleoptera</taxon>
        <taxon>Polyphaga</taxon>
        <taxon>Cucujiformia</taxon>
        <taxon>Chrysomeloidea</taxon>
        <taxon>Chrysomelidae</taxon>
        <taxon>Bruchinae</taxon>
        <taxon>Bruchini</taxon>
        <taxon>Acanthoscelides</taxon>
    </lineage>
</organism>
<reference evidence="1" key="1">
    <citation type="submission" date="2022-03" db="EMBL/GenBank/DDBJ databases">
        <authorList>
            <person name="Sayadi A."/>
        </authorList>
    </citation>
    <scope>NUCLEOTIDE SEQUENCE</scope>
</reference>